<organism evidence="2 3">
    <name type="scientific">Alteriqipengyuania abyssalis</name>
    <dbReference type="NCBI Taxonomy" id="2860200"/>
    <lineage>
        <taxon>Bacteria</taxon>
        <taxon>Pseudomonadati</taxon>
        <taxon>Pseudomonadota</taxon>
        <taxon>Alphaproteobacteria</taxon>
        <taxon>Sphingomonadales</taxon>
        <taxon>Erythrobacteraceae</taxon>
        <taxon>Alteriqipengyuania</taxon>
    </lineage>
</organism>
<evidence type="ECO:0000313" key="2">
    <source>
        <dbReference type="EMBL" id="MBY8337689.1"/>
    </source>
</evidence>
<keyword evidence="3" id="KW-1185">Reference proteome</keyword>
<dbReference type="InterPro" id="IPR037523">
    <property type="entry name" value="VOC_core"/>
</dbReference>
<reference evidence="2 3" key="1">
    <citation type="submission" date="2021-07" db="EMBL/GenBank/DDBJ databases">
        <title>Alteriqipengyuania abyssalis NZ-12B nov, sp.nov isolated from deep sea sponge in pacific ocean.</title>
        <authorList>
            <person name="Tareen S."/>
            <person name="Wink J."/>
        </authorList>
    </citation>
    <scope>NUCLEOTIDE SEQUENCE [LARGE SCALE GENOMIC DNA]</scope>
    <source>
        <strain evidence="2 3">NZ-12B</strain>
    </source>
</reference>
<comment type="caution">
    <text evidence="2">The sequence shown here is derived from an EMBL/GenBank/DDBJ whole genome shotgun (WGS) entry which is preliminary data.</text>
</comment>
<name>A0ABS7PF41_9SPHN</name>
<dbReference type="SUPFAM" id="SSF54593">
    <property type="entry name" value="Glyoxalase/Bleomycin resistance protein/Dihydroxybiphenyl dioxygenase"/>
    <property type="match status" value="1"/>
</dbReference>
<proteinExistence type="predicted"/>
<accession>A0ABS7PF41</accession>
<dbReference type="Proteomes" id="UP000759298">
    <property type="component" value="Unassembled WGS sequence"/>
</dbReference>
<feature type="domain" description="VOC" evidence="1">
    <location>
        <begin position="12"/>
        <end position="149"/>
    </location>
</feature>
<evidence type="ECO:0000259" key="1">
    <source>
        <dbReference type="PROSITE" id="PS51819"/>
    </source>
</evidence>
<dbReference type="InterPro" id="IPR029068">
    <property type="entry name" value="Glyas_Bleomycin-R_OHBP_Dase"/>
</dbReference>
<sequence>MPKPGSLAALGPCEQLAYVPSDFDAALKYWTETMGVGPFFLFENITLENMRYRGEQTDARFSVAMAYWNDIQIELFRPENDAPAHYNGEYGVKDRLHHTLVIVEDFEAAKKAVGEAGAEIIVEGTFGGARVYYVDPGAGPGGLLEILEKSDQGEQLFTMMRDAARDWDGSEPLRTLG</sequence>
<dbReference type="RefSeq" id="WP_222825209.1">
    <property type="nucleotide sequence ID" value="NZ_JAHWXP010000003.1"/>
</dbReference>
<dbReference type="Gene3D" id="3.10.180.10">
    <property type="entry name" value="2,3-Dihydroxybiphenyl 1,2-Dioxygenase, domain 1"/>
    <property type="match status" value="1"/>
</dbReference>
<dbReference type="Pfam" id="PF13669">
    <property type="entry name" value="Glyoxalase_4"/>
    <property type="match status" value="1"/>
</dbReference>
<dbReference type="EMBL" id="JAHWXP010000003">
    <property type="protein sequence ID" value="MBY8337689.1"/>
    <property type="molecule type" value="Genomic_DNA"/>
</dbReference>
<gene>
    <name evidence="2" type="ORF">KYN89_11615</name>
</gene>
<evidence type="ECO:0000313" key="3">
    <source>
        <dbReference type="Proteomes" id="UP000759298"/>
    </source>
</evidence>
<dbReference type="PROSITE" id="PS51819">
    <property type="entry name" value="VOC"/>
    <property type="match status" value="1"/>
</dbReference>
<protein>
    <submittedName>
        <fullName evidence="2">VOC family protein</fullName>
    </submittedName>
</protein>